<dbReference type="Proteomes" id="UP000011777">
    <property type="component" value="Unassembled WGS sequence"/>
</dbReference>
<accession>M3K617</accession>
<dbReference type="HOGENOM" id="CLU_877151_0_0_1"/>
<keyword evidence="2" id="KW-1185">Reference proteome</keyword>
<proteinExistence type="predicted"/>
<sequence>MAKFLDLPDHVIERLAIEAGIHRIPKEILRDVVRCFRTNNYCKFICAQIWDTSKLDFLDVVYIDGITTAIDRERRIIDKNKFLDMVKSMSMHDYRTSYLSRLVRVWKGNPMFKLFLSHEHSTISTIDTVSNSKFHPWVIVKSETFNYGSINDSINLFTVGYLQTQEIRNIQIVDMDISDQFIAPRFVTKIKPKQLTIRIDSTKPVVSLAMIEKIIDPSNIEKFSVSYARWETTVTIDDFFTEEFIKLKEFNIEVGYFTRKYGYFTNGDFPCLKKLNIVLYGCTKLNSDQNYEEEFMTYMKKRYKLKQFKIEVNRRFI</sequence>
<evidence type="ECO:0000313" key="2">
    <source>
        <dbReference type="Proteomes" id="UP000011777"/>
    </source>
</evidence>
<comment type="caution">
    <text evidence="1">The sequence shown here is derived from an EMBL/GenBank/DDBJ whole genome shotgun (WGS) entry which is preliminary data.</text>
</comment>
<dbReference type="AlphaFoldDB" id="M3K617"/>
<name>M3K617_CANMX</name>
<gene>
    <name evidence="1" type="ORF">G210_4740</name>
</gene>
<organism evidence="1 2">
    <name type="scientific">Candida maltosa (strain Xu316)</name>
    <name type="common">Yeast</name>
    <dbReference type="NCBI Taxonomy" id="1245528"/>
    <lineage>
        <taxon>Eukaryota</taxon>
        <taxon>Fungi</taxon>
        <taxon>Dikarya</taxon>
        <taxon>Ascomycota</taxon>
        <taxon>Saccharomycotina</taxon>
        <taxon>Pichiomycetes</taxon>
        <taxon>Debaryomycetaceae</taxon>
        <taxon>Candida/Lodderomyces clade</taxon>
        <taxon>Candida</taxon>
    </lineage>
</organism>
<dbReference type="EMBL" id="AOGT01000328">
    <property type="protein sequence ID" value="EMG50244.1"/>
    <property type="molecule type" value="Genomic_DNA"/>
</dbReference>
<reference evidence="1 2" key="1">
    <citation type="submission" date="2013-02" db="EMBL/GenBank/DDBJ databases">
        <title>Genome sequence of Candida maltosa Xu316, a potential industrial strain for xylitol and ethanol production.</title>
        <authorList>
            <person name="Yu J."/>
            <person name="Wang Q."/>
            <person name="Geng X."/>
            <person name="Bao W."/>
            <person name="He P."/>
            <person name="Cai J."/>
        </authorList>
    </citation>
    <scope>NUCLEOTIDE SEQUENCE [LARGE SCALE GENOMIC DNA]</scope>
    <source>
        <strain evidence="2">Xu316</strain>
    </source>
</reference>
<protein>
    <submittedName>
        <fullName evidence="1">Uncharacterized protein</fullName>
    </submittedName>
</protein>
<evidence type="ECO:0000313" key="1">
    <source>
        <dbReference type="EMBL" id="EMG50244.1"/>
    </source>
</evidence>